<dbReference type="GO" id="GO:0042597">
    <property type="term" value="C:periplasmic space"/>
    <property type="evidence" value="ECO:0007669"/>
    <property type="project" value="UniProtKB-ARBA"/>
</dbReference>
<dbReference type="InterPro" id="IPR030678">
    <property type="entry name" value="Peptide/Ni-bd"/>
</dbReference>
<dbReference type="Gene3D" id="3.40.190.10">
    <property type="entry name" value="Periplasmic binding protein-like II"/>
    <property type="match status" value="1"/>
</dbReference>
<dbReference type="CDD" id="cd00995">
    <property type="entry name" value="PBP2_NikA_DppA_OppA_like"/>
    <property type="match status" value="1"/>
</dbReference>
<dbReference type="InterPro" id="IPR006311">
    <property type="entry name" value="TAT_signal"/>
</dbReference>
<evidence type="ECO:0000259" key="4">
    <source>
        <dbReference type="Pfam" id="PF00496"/>
    </source>
</evidence>
<dbReference type="Proteomes" id="UP000016986">
    <property type="component" value="Unassembled WGS sequence"/>
</dbReference>
<dbReference type="InterPro" id="IPR000914">
    <property type="entry name" value="SBP_5_dom"/>
</dbReference>
<protein>
    <submittedName>
        <fullName evidence="5">ABC-type transport system periplasmic substrate-binding protein</fullName>
    </submittedName>
</protein>
<feature type="domain" description="Solute-binding protein family 5" evidence="4">
    <location>
        <begin position="108"/>
        <end position="362"/>
    </location>
</feature>
<dbReference type="SUPFAM" id="SSF53850">
    <property type="entry name" value="Periplasmic binding protein-like II"/>
    <property type="match status" value="1"/>
</dbReference>
<evidence type="ECO:0000313" key="6">
    <source>
        <dbReference type="Proteomes" id="UP000016986"/>
    </source>
</evidence>
<dbReference type="PANTHER" id="PTHR30290">
    <property type="entry name" value="PERIPLASMIC BINDING COMPONENT OF ABC TRANSPORTER"/>
    <property type="match status" value="1"/>
</dbReference>
<dbReference type="InterPro" id="IPR039424">
    <property type="entry name" value="SBP_5"/>
</dbReference>
<sequence>MTERGRITRRRLLAAGAGAATLPLAGCAGGTGTERERSATFTLGTSDSFAGLNPLATASGYSWILLNLVYESGTVVDPVTFDVRPNVFTDWTVAGADGPDAEPVVSVSVRDGLTFTDGTPLTVDDVVFTYRYLREQRPARYLPVVSTIAAVERASGDWDLRLRLSEPVGTYASSTLALPILPEHVWSGVDDYRRYRPSNHGGPVGLGPATVTSYEPDTSASVSFRDPDEYALSSLDWLRDRDTLDAGGPFLDALRVQVYGSDAALQRAFLDGDVDAVFRTVDSSSVSDIEAADGETLVEGSATGYGFYGFNLRRRPLDDLVFRQALTFAFDDYHDVTELHDGYVRKGDFVVPPGYTAVRPESGADADILTAPATEAFDYRARDDGGAFDAAAVRDFLTGGEPITGAAGTYAGREYPGSLTGVCASRRGARHDYSFGPVRSDALADADTDVELRVDGRTIPDLLGGPLEILITPAKRSPERSAMTTDWIETLGRLGVPATRTVLSLGAMTDAVYAREDFDVYPMRIGGVSPFAVTTLYALFHSDNADAGSDDGDDDDDTRANNAMGYGLFDDASADELIERALHETDADRRNALARRAVERVYLDVPVMVTDYPRERWPLDTASWTNYVPDIPAPGSTNLATELLQLRPRG</sequence>
<dbReference type="PIRSF" id="PIRSF002741">
    <property type="entry name" value="MppA"/>
    <property type="match status" value="1"/>
</dbReference>
<keyword evidence="3" id="KW-0732">Signal</keyword>
<dbReference type="GO" id="GO:0043190">
    <property type="term" value="C:ATP-binding cassette (ABC) transporter complex"/>
    <property type="evidence" value="ECO:0007669"/>
    <property type="project" value="InterPro"/>
</dbReference>
<keyword evidence="6" id="KW-1185">Reference proteome</keyword>
<dbReference type="PROSITE" id="PS51318">
    <property type="entry name" value="TAT"/>
    <property type="match status" value="1"/>
</dbReference>
<dbReference type="GO" id="GO:1904680">
    <property type="term" value="F:peptide transmembrane transporter activity"/>
    <property type="evidence" value="ECO:0007669"/>
    <property type="project" value="TreeGrafter"/>
</dbReference>
<evidence type="ECO:0000256" key="3">
    <source>
        <dbReference type="ARBA" id="ARBA00022729"/>
    </source>
</evidence>
<evidence type="ECO:0000256" key="2">
    <source>
        <dbReference type="ARBA" id="ARBA00022448"/>
    </source>
</evidence>
<organism evidence="5 6">
    <name type="scientific">Halarchaeum acidiphilum MH1-52-1</name>
    <dbReference type="NCBI Taxonomy" id="1261545"/>
    <lineage>
        <taxon>Archaea</taxon>
        <taxon>Methanobacteriati</taxon>
        <taxon>Methanobacteriota</taxon>
        <taxon>Stenosarchaea group</taxon>
        <taxon>Halobacteria</taxon>
        <taxon>Halobacteriales</taxon>
        <taxon>Halobacteriaceae</taxon>
    </lineage>
</organism>
<gene>
    <name evidence="5" type="ORF">MBEHAL_1622</name>
</gene>
<dbReference type="EMBL" id="BATA01000038">
    <property type="protein sequence ID" value="GAD52862.1"/>
    <property type="molecule type" value="Genomic_DNA"/>
</dbReference>
<dbReference type="RefSeq" id="WP_021780297.1">
    <property type="nucleotide sequence ID" value="NZ_BATA01000038.1"/>
</dbReference>
<evidence type="ECO:0000256" key="1">
    <source>
        <dbReference type="ARBA" id="ARBA00005695"/>
    </source>
</evidence>
<proteinExistence type="inferred from homology"/>
<dbReference type="Pfam" id="PF00496">
    <property type="entry name" value="SBP_bac_5"/>
    <property type="match status" value="1"/>
</dbReference>
<dbReference type="OrthoDB" id="233597at2157"/>
<accession>U2YVS9</accession>
<dbReference type="Gene3D" id="3.10.105.10">
    <property type="entry name" value="Dipeptide-binding Protein, Domain 3"/>
    <property type="match status" value="1"/>
</dbReference>
<keyword evidence="2" id="KW-0813">Transport</keyword>
<evidence type="ECO:0000313" key="5">
    <source>
        <dbReference type="EMBL" id="GAD52862.1"/>
    </source>
</evidence>
<reference evidence="5 6" key="1">
    <citation type="submission" date="2013-09" db="EMBL/GenBank/DDBJ databases">
        <title>Whole genome sequencing of Halarchaeum acidiphilum strain MH1-52-1.</title>
        <authorList>
            <person name="Shimane Y."/>
            <person name="Minegishi H."/>
            <person name="Nishi S."/>
            <person name="Echigo A."/>
            <person name="Shuto A."/>
            <person name="Konishi M."/>
            <person name="Ito T."/>
            <person name="Ohkuma M."/>
            <person name="Ohta Y."/>
            <person name="Nagano Y."/>
            <person name="Tsubouchi T."/>
            <person name="Mori K."/>
            <person name="Usui K."/>
            <person name="Kamekura M."/>
            <person name="Usami R."/>
            <person name="Takaki Y."/>
            <person name="Hatada Y."/>
        </authorList>
    </citation>
    <scope>NUCLEOTIDE SEQUENCE [LARGE SCALE GENOMIC DNA]</scope>
    <source>
        <strain evidence="5 6">JCM 16109</strain>
    </source>
</reference>
<dbReference type="PANTHER" id="PTHR30290:SF9">
    <property type="entry name" value="OLIGOPEPTIDE-BINDING PROTEIN APPA"/>
    <property type="match status" value="1"/>
</dbReference>
<dbReference type="eggNOG" id="arCOG01534">
    <property type="taxonomic scope" value="Archaea"/>
</dbReference>
<comment type="similarity">
    <text evidence="1">Belongs to the bacterial solute-binding protein 5 family.</text>
</comment>
<dbReference type="AlphaFoldDB" id="U2YVS9"/>
<dbReference type="GO" id="GO:0015833">
    <property type="term" value="P:peptide transport"/>
    <property type="evidence" value="ECO:0007669"/>
    <property type="project" value="TreeGrafter"/>
</dbReference>
<name>U2YVS9_9EURY</name>
<comment type="caution">
    <text evidence="5">The sequence shown here is derived from an EMBL/GenBank/DDBJ whole genome shotgun (WGS) entry which is preliminary data.</text>
</comment>